<keyword evidence="1" id="KW-0813">Transport</keyword>
<feature type="transmembrane region" description="Helical" evidence="2">
    <location>
        <begin position="123"/>
        <end position="144"/>
    </location>
</feature>
<reference evidence="3" key="1">
    <citation type="submission" date="2023-04" db="EMBL/GenBank/DDBJ databases">
        <title>Phytophthora lilii NBRC 32176.</title>
        <authorList>
            <person name="Ichikawa N."/>
            <person name="Sato H."/>
            <person name="Tonouchi N."/>
        </authorList>
    </citation>
    <scope>NUCLEOTIDE SEQUENCE</scope>
    <source>
        <strain evidence="3">NBRC 32176</strain>
    </source>
</reference>
<dbReference type="PANTHER" id="PTHR19241">
    <property type="entry name" value="ATP-BINDING CASSETTE TRANSPORTER"/>
    <property type="match status" value="1"/>
</dbReference>
<gene>
    <name evidence="3" type="ORF">Plil01_001613500</name>
</gene>
<evidence type="ECO:0000256" key="1">
    <source>
        <dbReference type="ARBA" id="ARBA00022448"/>
    </source>
</evidence>
<dbReference type="Proteomes" id="UP001165083">
    <property type="component" value="Unassembled WGS sequence"/>
</dbReference>
<dbReference type="OrthoDB" id="115248at2759"/>
<accession>A0A9W6XHB3</accession>
<comment type="caution">
    <text evidence="3">The sequence shown here is derived from an EMBL/GenBank/DDBJ whole genome shotgun (WGS) entry which is preliminary data.</text>
</comment>
<dbReference type="EMBL" id="BSXW01001720">
    <property type="protein sequence ID" value="GMF38706.1"/>
    <property type="molecule type" value="Genomic_DNA"/>
</dbReference>
<organism evidence="3 4">
    <name type="scientific">Phytophthora lilii</name>
    <dbReference type="NCBI Taxonomy" id="2077276"/>
    <lineage>
        <taxon>Eukaryota</taxon>
        <taxon>Sar</taxon>
        <taxon>Stramenopiles</taxon>
        <taxon>Oomycota</taxon>
        <taxon>Peronosporomycetes</taxon>
        <taxon>Peronosporales</taxon>
        <taxon>Peronosporaceae</taxon>
        <taxon>Phytophthora</taxon>
    </lineage>
</organism>
<proteinExistence type="predicted"/>
<protein>
    <submittedName>
        <fullName evidence="3">Unnamed protein product</fullName>
    </submittedName>
</protein>
<evidence type="ECO:0000313" key="3">
    <source>
        <dbReference type="EMBL" id="GMF38706.1"/>
    </source>
</evidence>
<sequence length="149" mass="16669">MGQLFVYGLPSVEVAAIIGVLVNSMFFLFMGFNPPANAIPEGYKWFYTITPQKFSLSILTALVFADCPNEPTWNSTLGAYENVGSELGCQPVTNLPVAIDHITVKGYVESVFKMKHDEIWSNFGYVFLSLGVLRLLALLSLRYINHQKR</sequence>
<evidence type="ECO:0000256" key="2">
    <source>
        <dbReference type="SAM" id="Phobius"/>
    </source>
</evidence>
<keyword evidence="2" id="KW-1133">Transmembrane helix</keyword>
<name>A0A9W6XHB3_9STRA</name>
<keyword evidence="4" id="KW-1185">Reference proteome</keyword>
<evidence type="ECO:0000313" key="4">
    <source>
        <dbReference type="Proteomes" id="UP001165083"/>
    </source>
</evidence>
<keyword evidence="2" id="KW-0472">Membrane</keyword>
<feature type="transmembrane region" description="Helical" evidence="2">
    <location>
        <begin position="14"/>
        <end position="33"/>
    </location>
</feature>
<dbReference type="AlphaFoldDB" id="A0A9W6XHB3"/>
<keyword evidence="2" id="KW-0812">Transmembrane</keyword>